<dbReference type="InterPro" id="IPR018838">
    <property type="entry name" value="ZGRF1-like_N"/>
</dbReference>
<evidence type="ECO:0000259" key="2">
    <source>
        <dbReference type="PROSITE" id="PS51192"/>
    </source>
</evidence>
<dbReference type="InterPro" id="IPR000330">
    <property type="entry name" value="SNF2_N"/>
</dbReference>
<dbReference type="PANTHER" id="PTHR45629">
    <property type="entry name" value="SNF2/RAD54 FAMILY MEMBER"/>
    <property type="match status" value="1"/>
</dbReference>
<evidence type="ECO:0000313" key="4">
    <source>
        <dbReference type="EMBL" id="CRZ10273.1"/>
    </source>
</evidence>
<dbReference type="GO" id="GO:0016787">
    <property type="term" value="F:hydrolase activity"/>
    <property type="evidence" value="ECO:0007669"/>
    <property type="project" value="UniProtKB-KW"/>
</dbReference>
<dbReference type="InterPro" id="IPR038718">
    <property type="entry name" value="SNF2-like_sf"/>
</dbReference>
<dbReference type="GO" id="GO:0005524">
    <property type="term" value="F:ATP binding"/>
    <property type="evidence" value="ECO:0007669"/>
    <property type="project" value="InterPro"/>
</dbReference>
<dbReference type="SMART" id="SM00490">
    <property type="entry name" value="HELICc"/>
    <property type="match status" value="1"/>
</dbReference>
<dbReference type="GO" id="GO:0005634">
    <property type="term" value="C:nucleus"/>
    <property type="evidence" value="ECO:0007669"/>
    <property type="project" value="TreeGrafter"/>
</dbReference>
<dbReference type="AlphaFoldDB" id="A0A0H5R814"/>
<dbReference type="Pfam" id="PF10382">
    <property type="entry name" value="ZGRF1-like_N"/>
    <property type="match status" value="1"/>
</dbReference>
<dbReference type="Gene3D" id="1.20.120.850">
    <property type="entry name" value="SWI2/SNF2 ATPases, N-terminal domain"/>
    <property type="match status" value="1"/>
</dbReference>
<dbReference type="Gene3D" id="3.40.50.10810">
    <property type="entry name" value="Tandem AAA-ATPase domain"/>
    <property type="match status" value="1"/>
</dbReference>
<dbReference type="SMART" id="SM00487">
    <property type="entry name" value="DEXDc"/>
    <property type="match status" value="1"/>
</dbReference>
<dbReference type="PANTHER" id="PTHR45629:SF7">
    <property type="entry name" value="DNA EXCISION REPAIR PROTEIN ERCC-6-RELATED"/>
    <property type="match status" value="1"/>
</dbReference>
<dbReference type="CDD" id="cd18793">
    <property type="entry name" value="SF2_C_SNF"/>
    <property type="match status" value="1"/>
</dbReference>
<dbReference type="InterPro" id="IPR050496">
    <property type="entry name" value="SNF2_RAD54_helicase_repair"/>
</dbReference>
<dbReference type="Pfam" id="PF00176">
    <property type="entry name" value="SNF2-rel_dom"/>
    <property type="match status" value="1"/>
</dbReference>
<dbReference type="CDD" id="cd18004">
    <property type="entry name" value="DEXHc_RAD54"/>
    <property type="match status" value="1"/>
</dbReference>
<name>A0A0H5R814_9EUKA</name>
<feature type="domain" description="Helicase C-terminal" evidence="3">
    <location>
        <begin position="569"/>
        <end position="730"/>
    </location>
</feature>
<dbReference type="InterPro" id="IPR001650">
    <property type="entry name" value="Helicase_C-like"/>
</dbReference>
<dbReference type="PROSITE" id="PS51192">
    <property type="entry name" value="HELICASE_ATP_BIND_1"/>
    <property type="match status" value="1"/>
</dbReference>
<feature type="domain" description="Helicase ATP-binding" evidence="2">
    <location>
        <begin position="245"/>
        <end position="422"/>
    </location>
</feature>
<dbReference type="Gene3D" id="3.40.50.300">
    <property type="entry name" value="P-loop containing nucleotide triphosphate hydrolases"/>
    <property type="match status" value="1"/>
</dbReference>
<proteinExistence type="predicted"/>
<sequence length="797" mass="88365">MRKSAIIASRRPASSNETAAYPDTLVAGSERPIKKIFRPPRLHGSSSLQRDAAVSTQKESLGPSLAYKIFYSVKSNKKHKKYSDGVLLRKGNNFVIFNDSGKQITSRSLSAIAALGTGSELECGTYEVQVDQQVDIADYESGLVFISVEPYSTKEPVVRSTKNHESKFKSAAACKPSIRVEGRSPKTAVTNSRNNPFALNALVLYKPIDPSAPNSRYVTLCPFISNCLRPHQRDGVSFLYDCLIGKRNPNYFGAILADEMGLGKTLQCISIIWTLLKDGPCGPVVSRALVVVPSSLIDNWVNEFKKWLGNHRLEVLAMQSSLSAKQQKEMLEDFINGTRWAVLIISYEMCRKFSNTLSRMSAIKRGVLLICDEGHRLKNSQGNQTIAALELIGAQRRLIITGTPIQNQLDELYAMCSFVNPGQLSTLDSFRNNFIKPISAWRDSGTACSADDATLGQKRADTLKSLTSSFILRRTSDVLSKYLPSKTQCVVFCRLSALQIKLYQTYVESQAVKTSINVVDTAAVLKHITALRKLVNDPSLVSDLYDAAHLPDNYDCLVSDPANSTKMNFLDSLLTRMNTEDPPGKLVIVSNFTKTLQCIEKLCQSKSISILRLDGQTPSQARQGIVNRFNDSHSLETVFLLSAKAGGCGLNLIGASRLVLFDPDWNPATDEQAMARIWRDGQLYPCVIYRLLTTGGIDEKIFQRQLTKQELAMVIEGKDRSVPVMARDELKKLFMLSCNEEYCQTLSMFLDVEAIGSTWNFHRDLSTLDDPVFTGTMELLPPGTISFAMSKTTSFES</sequence>
<reference evidence="4" key="1">
    <citation type="submission" date="2015-04" db="EMBL/GenBank/DDBJ databases">
        <title>The genome sequence of the plant pathogenic Rhizarian Plasmodiophora brassicae reveals insights in its biotrophic life cycle and the origin of chitin synthesis.</title>
        <authorList>
            <person name="Schwelm A."/>
            <person name="Fogelqvist J."/>
            <person name="Knaust A."/>
            <person name="Julke S."/>
            <person name="Lilja T."/>
            <person name="Dhandapani V."/>
            <person name="Bonilla-Rosso G."/>
            <person name="Karlsson M."/>
            <person name="Shevchenko A."/>
            <person name="Choi S.R."/>
            <person name="Kim H.G."/>
            <person name="Park J.Y."/>
            <person name="Lim Y.P."/>
            <person name="Ludwig-Muller J."/>
            <person name="Dixelius C."/>
        </authorList>
    </citation>
    <scope>NUCLEOTIDE SEQUENCE</scope>
    <source>
        <tissue evidence="4">Potato root galls</tissue>
    </source>
</reference>
<dbReference type="InterPro" id="IPR014001">
    <property type="entry name" value="Helicase_ATP-bd"/>
</dbReference>
<accession>A0A0H5R814</accession>
<evidence type="ECO:0008006" key="5">
    <source>
        <dbReference type="Google" id="ProtNLM"/>
    </source>
</evidence>
<keyword evidence="1" id="KW-0378">Hydrolase</keyword>
<evidence type="ECO:0000259" key="3">
    <source>
        <dbReference type="PROSITE" id="PS51194"/>
    </source>
</evidence>
<dbReference type="PROSITE" id="PS51194">
    <property type="entry name" value="HELICASE_CTER"/>
    <property type="match status" value="1"/>
</dbReference>
<protein>
    <recommendedName>
        <fullName evidence="5">DNA repair and recombination protein RAD54B</fullName>
    </recommendedName>
</protein>
<dbReference type="InterPro" id="IPR049730">
    <property type="entry name" value="SNF2/RAD54-like_C"/>
</dbReference>
<dbReference type="GO" id="GO:0007131">
    <property type="term" value="P:reciprocal meiotic recombination"/>
    <property type="evidence" value="ECO:0007669"/>
    <property type="project" value="TreeGrafter"/>
</dbReference>
<dbReference type="SUPFAM" id="SSF52540">
    <property type="entry name" value="P-loop containing nucleoside triphosphate hydrolases"/>
    <property type="match status" value="2"/>
</dbReference>
<dbReference type="GO" id="GO:0000724">
    <property type="term" value="P:double-strand break repair via homologous recombination"/>
    <property type="evidence" value="ECO:0007669"/>
    <property type="project" value="TreeGrafter"/>
</dbReference>
<dbReference type="InterPro" id="IPR027417">
    <property type="entry name" value="P-loop_NTPase"/>
</dbReference>
<dbReference type="GO" id="GO:0015616">
    <property type="term" value="F:DNA translocase activity"/>
    <property type="evidence" value="ECO:0007669"/>
    <property type="project" value="TreeGrafter"/>
</dbReference>
<dbReference type="EMBL" id="HACM01009831">
    <property type="protein sequence ID" value="CRZ10273.1"/>
    <property type="molecule type" value="Transcribed_RNA"/>
</dbReference>
<organism evidence="4">
    <name type="scientific">Spongospora subterranea</name>
    <dbReference type="NCBI Taxonomy" id="70186"/>
    <lineage>
        <taxon>Eukaryota</taxon>
        <taxon>Sar</taxon>
        <taxon>Rhizaria</taxon>
        <taxon>Endomyxa</taxon>
        <taxon>Phytomyxea</taxon>
        <taxon>Plasmodiophorida</taxon>
        <taxon>Plasmodiophoridae</taxon>
        <taxon>Spongospora</taxon>
    </lineage>
</organism>
<evidence type="ECO:0000256" key="1">
    <source>
        <dbReference type="ARBA" id="ARBA00022801"/>
    </source>
</evidence>
<dbReference type="Pfam" id="PF00271">
    <property type="entry name" value="Helicase_C"/>
    <property type="match status" value="1"/>
</dbReference>